<dbReference type="InterPro" id="IPR025979">
    <property type="entry name" value="ChrR-like_cupin_dom"/>
</dbReference>
<organism evidence="2 3">
    <name type="scientific">Agrilutibacter terrestris</name>
    <dbReference type="NCBI Taxonomy" id="2865112"/>
    <lineage>
        <taxon>Bacteria</taxon>
        <taxon>Pseudomonadati</taxon>
        <taxon>Pseudomonadota</taxon>
        <taxon>Gammaproteobacteria</taxon>
        <taxon>Lysobacterales</taxon>
        <taxon>Lysobacteraceae</taxon>
        <taxon>Agrilutibacter</taxon>
    </lineage>
</organism>
<name>A0A7H0FVE6_9GAMM</name>
<dbReference type="InterPro" id="IPR011051">
    <property type="entry name" value="RmlC_Cupin_sf"/>
</dbReference>
<feature type="domain" description="ChrR-like cupin" evidence="1">
    <location>
        <begin position="18"/>
        <end position="103"/>
    </location>
</feature>
<proteinExistence type="predicted"/>
<dbReference type="Gene3D" id="2.60.120.10">
    <property type="entry name" value="Jelly Rolls"/>
    <property type="match status" value="1"/>
</dbReference>
<dbReference type="Proteomes" id="UP000516018">
    <property type="component" value="Chromosome"/>
</dbReference>
<protein>
    <submittedName>
        <fullName evidence="2">Cupin domain-containing protein</fullName>
    </submittedName>
</protein>
<dbReference type="AlphaFoldDB" id="A0A7H0FVE6"/>
<gene>
    <name evidence="2" type="ORF">H8B22_10925</name>
</gene>
<dbReference type="EMBL" id="CP060820">
    <property type="protein sequence ID" value="QNP40012.1"/>
    <property type="molecule type" value="Genomic_DNA"/>
</dbReference>
<evidence type="ECO:0000259" key="1">
    <source>
        <dbReference type="Pfam" id="PF12973"/>
    </source>
</evidence>
<dbReference type="RefSeq" id="WP_187711455.1">
    <property type="nucleotide sequence ID" value="NZ_CP060820.1"/>
</dbReference>
<reference evidence="2 3" key="1">
    <citation type="submission" date="2020-08" db="EMBL/GenBank/DDBJ databases">
        <title>Lysobacter sp. II4 sp. nov., isolated from soil.</title>
        <authorList>
            <person name="Woo C.Y."/>
            <person name="Kim J."/>
        </authorList>
    </citation>
    <scope>NUCLEOTIDE SEQUENCE [LARGE SCALE GENOMIC DNA]</scope>
    <source>
        <strain evidence="2 3">II4</strain>
    </source>
</reference>
<dbReference type="InterPro" id="IPR014710">
    <property type="entry name" value="RmlC-like_jellyroll"/>
</dbReference>
<evidence type="ECO:0000313" key="3">
    <source>
        <dbReference type="Proteomes" id="UP000516018"/>
    </source>
</evidence>
<keyword evidence="3" id="KW-1185">Reference proteome</keyword>
<dbReference type="SUPFAM" id="SSF51182">
    <property type="entry name" value="RmlC-like cupins"/>
    <property type="match status" value="1"/>
</dbReference>
<dbReference type="Pfam" id="PF12973">
    <property type="entry name" value="Cupin_7"/>
    <property type="match status" value="1"/>
</dbReference>
<evidence type="ECO:0000313" key="2">
    <source>
        <dbReference type="EMBL" id="QNP40012.1"/>
    </source>
</evidence>
<dbReference type="KEGG" id="lsx:H8B22_10925"/>
<sequence>MGRLDAISVSTVQASLIDEIPAVRIGAGCTRRDLSSDGSVRVWVVDMEPGSTWPYVDDHDTGEHYYVVAGEVIEGRARYGIGTYVRFLPGTSHRPRTDTGVRLFGFNLDPSAMLAAREAASRAHRFNYSQG</sequence>
<accession>A0A7H0FVE6</accession>